<protein>
    <submittedName>
        <fullName evidence="2">Uncharacterized protein</fullName>
    </submittedName>
</protein>
<organism evidence="2 3">
    <name type="scientific">Staphylotrichum tortipilum</name>
    <dbReference type="NCBI Taxonomy" id="2831512"/>
    <lineage>
        <taxon>Eukaryota</taxon>
        <taxon>Fungi</taxon>
        <taxon>Dikarya</taxon>
        <taxon>Ascomycota</taxon>
        <taxon>Pezizomycotina</taxon>
        <taxon>Sordariomycetes</taxon>
        <taxon>Sordariomycetidae</taxon>
        <taxon>Sordariales</taxon>
        <taxon>Chaetomiaceae</taxon>
        <taxon>Staphylotrichum</taxon>
    </lineage>
</organism>
<feature type="region of interest" description="Disordered" evidence="1">
    <location>
        <begin position="84"/>
        <end position="115"/>
    </location>
</feature>
<keyword evidence="3" id="KW-1185">Reference proteome</keyword>
<sequence length="274" mass="29706">MEELGIEHQTRHHPRHPPQHHHEGHGASFAAQSLLPLEPSRKRKADGVPESNERLSKRLSLLNLDQPGGQQTLSVPVERLNAANNATPSAGTGPPPRPPHHHSKHHRPPLDDSQMELDDSKHKVYIYNLDDELSSDTESETDGGGRLVFLADMDKHLRDNCRRGLLPPSPGRALDPRPDPTTWAGKELVLYRVPSSISVPEEQDSVRKAIIEARARVKERQKAAAAAAAAAAEGPVPVPVSLPVRTASPVLGDVAMDAASPAGLEDDPDAMEID</sequence>
<evidence type="ECO:0000256" key="1">
    <source>
        <dbReference type="SAM" id="MobiDB-lite"/>
    </source>
</evidence>
<name>A0AAN6MU20_9PEZI</name>
<dbReference type="EMBL" id="MU855316">
    <property type="protein sequence ID" value="KAK3906969.1"/>
    <property type="molecule type" value="Genomic_DNA"/>
</dbReference>
<evidence type="ECO:0000313" key="2">
    <source>
        <dbReference type="EMBL" id="KAK3906969.1"/>
    </source>
</evidence>
<dbReference type="AlphaFoldDB" id="A0AAN6MU20"/>
<gene>
    <name evidence="2" type="ORF">C8A05DRAFT_11311</name>
</gene>
<feature type="compositionally biased region" description="Basic residues" evidence="1">
    <location>
        <begin position="98"/>
        <end position="107"/>
    </location>
</feature>
<reference evidence="2" key="1">
    <citation type="journal article" date="2023" name="Mol. Phylogenet. Evol.">
        <title>Genome-scale phylogeny and comparative genomics of the fungal order Sordariales.</title>
        <authorList>
            <person name="Hensen N."/>
            <person name="Bonometti L."/>
            <person name="Westerberg I."/>
            <person name="Brannstrom I.O."/>
            <person name="Guillou S."/>
            <person name="Cros-Aarteil S."/>
            <person name="Calhoun S."/>
            <person name="Haridas S."/>
            <person name="Kuo A."/>
            <person name="Mondo S."/>
            <person name="Pangilinan J."/>
            <person name="Riley R."/>
            <person name="LaButti K."/>
            <person name="Andreopoulos B."/>
            <person name="Lipzen A."/>
            <person name="Chen C."/>
            <person name="Yan M."/>
            <person name="Daum C."/>
            <person name="Ng V."/>
            <person name="Clum A."/>
            <person name="Steindorff A."/>
            <person name="Ohm R.A."/>
            <person name="Martin F."/>
            <person name="Silar P."/>
            <person name="Natvig D.O."/>
            <person name="Lalanne C."/>
            <person name="Gautier V."/>
            <person name="Ament-Velasquez S.L."/>
            <person name="Kruys A."/>
            <person name="Hutchinson M.I."/>
            <person name="Powell A.J."/>
            <person name="Barry K."/>
            <person name="Miller A.N."/>
            <person name="Grigoriev I.V."/>
            <person name="Debuchy R."/>
            <person name="Gladieux P."/>
            <person name="Hiltunen Thoren M."/>
            <person name="Johannesson H."/>
        </authorList>
    </citation>
    <scope>NUCLEOTIDE SEQUENCE</scope>
    <source>
        <strain evidence="2">CBS 103.79</strain>
    </source>
</reference>
<reference evidence="2" key="2">
    <citation type="submission" date="2023-05" db="EMBL/GenBank/DDBJ databases">
        <authorList>
            <consortium name="Lawrence Berkeley National Laboratory"/>
            <person name="Steindorff A."/>
            <person name="Hensen N."/>
            <person name="Bonometti L."/>
            <person name="Westerberg I."/>
            <person name="Brannstrom I.O."/>
            <person name="Guillou S."/>
            <person name="Cros-Aarteil S."/>
            <person name="Calhoun S."/>
            <person name="Haridas S."/>
            <person name="Kuo A."/>
            <person name="Mondo S."/>
            <person name="Pangilinan J."/>
            <person name="Riley R."/>
            <person name="Labutti K."/>
            <person name="Andreopoulos B."/>
            <person name="Lipzen A."/>
            <person name="Chen C."/>
            <person name="Yanf M."/>
            <person name="Daum C."/>
            <person name="Ng V."/>
            <person name="Clum A."/>
            <person name="Ohm R."/>
            <person name="Martin F."/>
            <person name="Silar P."/>
            <person name="Natvig D."/>
            <person name="Lalanne C."/>
            <person name="Gautier V."/>
            <person name="Ament-Velasquez S.L."/>
            <person name="Kruys A."/>
            <person name="Hutchinson M.I."/>
            <person name="Powell A.J."/>
            <person name="Barry K."/>
            <person name="Miller A.N."/>
            <person name="Grigoriev I.V."/>
            <person name="Debuchy R."/>
            <person name="Gladieux P."/>
            <person name="Thoren M.H."/>
            <person name="Johannesson H."/>
        </authorList>
    </citation>
    <scope>NUCLEOTIDE SEQUENCE</scope>
    <source>
        <strain evidence="2">CBS 103.79</strain>
    </source>
</reference>
<comment type="caution">
    <text evidence="2">The sequence shown here is derived from an EMBL/GenBank/DDBJ whole genome shotgun (WGS) entry which is preliminary data.</text>
</comment>
<proteinExistence type="predicted"/>
<feature type="compositionally biased region" description="Basic and acidic residues" evidence="1">
    <location>
        <begin position="45"/>
        <end position="54"/>
    </location>
</feature>
<accession>A0AAN6MU20</accession>
<dbReference type="Proteomes" id="UP001303889">
    <property type="component" value="Unassembled WGS sequence"/>
</dbReference>
<feature type="region of interest" description="Disordered" evidence="1">
    <location>
        <begin position="1"/>
        <end position="54"/>
    </location>
</feature>
<feature type="compositionally biased region" description="Basic residues" evidence="1">
    <location>
        <begin position="10"/>
        <end position="19"/>
    </location>
</feature>
<dbReference type="InterPro" id="IPR046591">
    <property type="entry name" value="DUF6649"/>
</dbReference>
<dbReference type="Pfam" id="PF20354">
    <property type="entry name" value="DUF6649"/>
    <property type="match status" value="1"/>
</dbReference>
<evidence type="ECO:0000313" key="3">
    <source>
        <dbReference type="Proteomes" id="UP001303889"/>
    </source>
</evidence>